<accession>A0A812F051</accession>
<dbReference type="EMBL" id="CAJNAQ010000005">
    <property type="protein sequence ID" value="CAE6497517.1"/>
    <property type="molecule type" value="Genomic_DNA"/>
</dbReference>
<gene>
    <name evidence="4" type="ORF">NUZ5A_50681</name>
</gene>
<dbReference type="Proteomes" id="UP000655759">
    <property type="component" value="Unassembled WGS sequence"/>
</dbReference>
<evidence type="ECO:0000313" key="4">
    <source>
        <dbReference type="EMBL" id="CAE6497517.1"/>
    </source>
</evidence>
<evidence type="ECO:0000313" key="5">
    <source>
        <dbReference type="Proteomes" id="UP000655759"/>
    </source>
</evidence>
<evidence type="ECO:0008006" key="6">
    <source>
        <dbReference type="Google" id="ProtNLM"/>
    </source>
</evidence>
<proteinExistence type="inferred from homology"/>
<dbReference type="Gene3D" id="3.40.50.10580">
    <property type="entry name" value="ATPase, V1 complex, subunit F"/>
    <property type="match status" value="1"/>
</dbReference>
<sequence length="106" mass="11441">MVPETCTSVKIVTVGSRIFVTSFQLAGVQGIIADNPQTAFSEIKKLSDDPDVGLVLVSEDISTPINMDLTKLRATKSKPLIFSLPSTGSAKQEVDYRKMLKTILGV</sequence>
<dbReference type="Pfam" id="PF01990">
    <property type="entry name" value="ATP-synt_F"/>
    <property type="match status" value="1"/>
</dbReference>
<organism evidence="4 5">
    <name type="scientific">Candidatus Nitrosotenuis uzonensis</name>
    <dbReference type="NCBI Taxonomy" id="1407055"/>
    <lineage>
        <taxon>Archaea</taxon>
        <taxon>Nitrososphaerota</taxon>
        <taxon>Candidatus Nitrosotenuis</taxon>
    </lineage>
</organism>
<reference evidence="4" key="1">
    <citation type="submission" date="2021-02" db="EMBL/GenBank/DDBJ databases">
        <authorList>
            <person name="Han P."/>
        </authorList>
    </citation>
    <scope>NUCLEOTIDE SEQUENCE</scope>
    <source>
        <strain evidence="4">Candidatus Nitrosotenuis uzonensis 5A</strain>
    </source>
</reference>
<dbReference type="InterPro" id="IPR036906">
    <property type="entry name" value="ATPase_V1_fsu_sf"/>
</dbReference>
<dbReference type="SUPFAM" id="SSF159468">
    <property type="entry name" value="AtpF-like"/>
    <property type="match status" value="1"/>
</dbReference>
<dbReference type="InterPro" id="IPR008218">
    <property type="entry name" value="ATPase_V1-cplx_f_g_su"/>
</dbReference>
<comment type="similarity">
    <text evidence="1">Belongs to the V-ATPase F subunit family.</text>
</comment>
<dbReference type="AlphaFoldDB" id="A0A812F051"/>
<protein>
    <recommendedName>
        <fullName evidence="6">Vacuolar H+transporting two-sector ATPase F subunit</fullName>
    </recommendedName>
</protein>
<evidence type="ECO:0000256" key="3">
    <source>
        <dbReference type="ARBA" id="ARBA00023065"/>
    </source>
</evidence>
<evidence type="ECO:0000256" key="1">
    <source>
        <dbReference type="ARBA" id="ARBA00010148"/>
    </source>
</evidence>
<comment type="caution">
    <text evidence="4">The sequence shown here is derived from an EMBL/GenBank/DDBJ whole genome shotgun (WGS) entry which is preliminary data.</text>
</comment>
<dbReference type="GO" id="GO:0046961">
    <property type="term" value="F:proton-transporting ATPase activity, rotational mechanism"/>
    <property type="evidence" value="ECO:0007669"/>
    <property type="project" value="InterPro"/>
</dbReference>
<keyword evidence="2" id="KW-0813">Transport</keyword>
<name>A0A812F051_9ARCH</name>
<evidence type="ECO:0000256" key="2">
    <source>
        <dbReference type="ARBA" id="ARBA00022448"/>
    </source>
</evidence>
<keyword evidence="3" id="KW-0406">Ion transport</keyword>